<reference evidence="1 2" key="1">
    <citation type="submission" date="2006-09" db="EMBL/GenBank/DDBJ databases">
        <authorList>
            <person name="Emerson D."/>
            <person name="Ferriera S."/>
            <person name="Johnson J."/>
            <person name="Kravitz S."/>
            <person name="Halpern A."/>
            <person name="Remington K."/>
            <person name="Beeson K."/>
            <person name="Tran B."/>
            <person name="Rogers Y.-H."/>
            <person name="Friedman R."/>
            <person name="Venter J.C."/>
        </authorList>
    </citation>
    <scope>NUCLEOTIDE SEQUENCE [LARGE SCALE GENOMIC DNA]</scope>
    <source>
        <strain evidence="1 2">PV-1</strain>
    </source>
</reference>
<dbReference type="Proteomes" id="UP000005297">
    <property type="component" value="Unassembled WGS sequence"/>
</dbReference>
<dbReference type="STRING" id="314344.AL013_00225"/>
<organism evidence="1 2">
    <name type="scientific">Mariprofundus ferrooxydans PV-1</name>
    <dbReference type="NCBI Taxonomy" id="314345"/>
    <lineage>
        <taxon>Bacteria</taxon>
        <taxon>Pseudomonadati</taxon>
        <taxon>Pseudomonadota</taxon>
        <taxon>Candidatius Mariprofundia</taxon>
        <taxon>Mariprofundales</taxon>
        <taxon>Mariprofundaceae</taxon>
        <taxon>Mariprofundus</taxon>
    </lineage>
</organism>
<dbReference type="AlphaFoldDB" id="Q0EZ47"/>
<dbReference type="InParanoid" id="Q0EZ47"/>
<accession>Q0EZ47</accession>
<keyword evidence="2" id="KW-1185">Reference proteome</keyword>
<gene>
    <name evidence="1" type="ORF">SPV1_07776</name>
</gene>
<dbReference type="EMBL" id="AATS01000007">
    <property type="protein sequence ID" value="EAU54577.1"/>
    <property type="molecule type" value="Genomic_DNA"/>
</dbReference>
<comment type="caution">
    <text evidence="1">The sequence shown here is derived from an EMBL/GenBank/DDBJ whole genome shotgun (WGS) entry which is preliminary data.</text>
</comment>
<protein>
    <submittedName>
        <fullName evidence="1">Uncharacterized protein</fullName>
    </submittedName>
</protein>
<dbReference type="HOGENOM" id="CLU_2844702_0_0_0"/>
<evidence type="ECO:0000313" key="1">
    <source>
        <dbReference type="EMBL" id="EAU54577.1"/>
    </source>
</evidence>
<name>Q0EZ47_9PROT</name>
<evidence type="ECO:0000313" key="2">
    <source>
        <dbReference type="Proteomes" id="UP000005297"/>
    </source>
</evidence>
<proteinExistence type="predicted"/>
<sequence>MKLVKPASITITATLIDADCLRACISSRFDPGASPVNSFPALIIETVSEYALMTTSLGVNDNHYH</sequence>